<reference evidence="1 2" key="1">
    <citation type="submission" date="2014-07" db="EMBL/GenBank/DDBJ databases">
        <title>Methanogenic archaea and the global carbon cycle.</title>
        <authorList>
            <person name="Henriksen J.R."/>
            <person name="Luke J."/>
            <person name="Reinhart S."/>
            <person name="Benedict M.N."/>
            <person name="Youngblut N.D."/>
            <person name="Metcalf M.E."/>
            <person name="Whitaker R.J."/>
            <person name="Metcalf W.W."/>
        </authorList>
    </citation>
    <scope>NUCLEOTIDE SEQUENCE [LARGE SCALE GENOMIC DNA]</scope>
    <source>
        <strain evidence="2">ATCC 43570 / DSM 1825 / OCM 12 / VKM B-1830 / TM-1</strain>
    </source>
</reference>
<dbReference type="HOGENOM" id="CLU_113977_0_0_2"/>
<dbReference type="Gene3D" id="3.30.930.10">
    <property type="entry name" value="Bira Bifunctional Protein, Domain 2"/>
    <property type="match status" value="1"/>
</dbReference>
<dbReference type="InterPro" id="IPR007162">
    <property type="entry name" value="DUF366"/>
</dbReference>
<evidence type="ECO:0000313" key="1">
    <source>
        <dbReference type="EMBL" id="AKB14053.1"/>
    </source>
</evidence>
<accession>A0A0E3KZC2</accession>
<proteinExistence type="predicted"/>
<dbReference type="EMBL" id="CP009501">
    <property type="protein sequence ID" value="AKB14053.1"/>
    <property type="molecule type" value="Genomic_DNA"/>
</dbReference>
<protein>
    <recommendedName>
        <fullName evidence="3">DUF366 domain-containing protein</fullName>
    </recommendedName>
</protein>
<sequence length="202" mass="23072">MKSFQDTIRETYRENSMKCIILPEKLDYDGSQISSLWAYNNFGVQEDSVVVFRGACDVKIEHMIDLEDRRANESILSEDMISFIIEHFDSTDLKLVYTRQRLFTALVREYLADIGVQTTREGDDLFLKGKKLTVSIASTSAVSQKIHFGINVSHDVYGNLKEAGIIDDRQIASFMQAVGEAYVREFEDIEKDLRKSRPLGVV</sequence>
<dbReference type="Proteomes" id="UP000066529">
    <property type="component" value="Chromosome"/>
</dbReference>
<dbReference type="Pfam" id="PF04017">
    <property type="entry name" value="DUF366"/>
    <property type="match status" value="1"/>
</dbReference>
<gene>
    <name evidence="1" type="ORF">MSTHT_2295</name>
</gene>
<evidence type="ECO:0008006" key="3">
    <source>
        <dbReference type="Google" id="ProtNLM"/>
    </source>
</evidence>
<organism evidence="1 2">
    <name type="scientific">Methanosarcina thermophila (strain ATCC 43570 / DSM 1825 / OCM 12 / VKM B-1830 / TM-1)</name>
    <dbReference type="NCBI Taxonomy" id="523844"/>
    <lineage>
        <taxon>Archaea</taxon>
        <taxon>Methanobacteriati</taxon>
        <taxon>Methanobacteriota</taxon>
        <taxon>Stenosarchaea group</taxon>
        <taxon>Methanomicrobia</taxon>
        <taxon>Methanosarcinales</taxon>
        <taxon>Methanosarcinaceae</taxon>
        <taxon>Methanosarcina</taxon>
    </lineage>
</organism>
<dbReference type="KEGG" id="mthr:MSTHT_2295"/>
<evidence type="ECO:0000313" key="2">
    <source>
        <dbReference type="Proteomes" id="UP000066529"/>
    </source>
</evidence>
<dbReference type="AlphaFoldDB" id="A0A0E3KZC2"/>
<name>A0A0E3KZC2_METTT</name>
<dbReference type="PATRIC" id="fig|523844.20.peg.2811"/>
<dbReference type="PIRSF" id="PIRSF006503">
    <property type="entry name" value="UCP006503"/>
    <property type="match status" value="1"/>
</dbReference>
<dbReference type="SUPFAM" id="SSF55681">
    <property type="entry name" value="Class II aaRS and biotin synthetases"/>
    <property type="match status" value="1"/>
</dbReference>
<dbReference type="InterPro" id="IPR045864">
    <property type="entry name" value="aa-tRNA-synth_II/BPL/LPL"/>
</dbReference>
<dbReference type="STRING" id="523844.MSTHT_2295"/>